<dbReference type="SUPFAM" id="SSF103473">
    <property type="entry name" value="MFS general substrate transporter"/>
    <property type="match status" value="1"/>
</dbReference>
<feature type="transmembrane region" description="Helical" evidence="5">
    <location>
        <begin position="194"/>
        <end position="213"/>
    </location>
</feature>
<evidence type="ECO:0000256" key="1">
    <source>
        <dbReference type="ARBA" id="ARBA00004141"/>
    </source>
</evidence>
<dbReference type="AlphaFoldDB" id="A0A1I7Y7C7"/>
<evidence type="ECO:0000256" key="6">
    <source>
        <dbReference type="SAM" id="SignalP"/>
    </source>
</evidence>
<feature type="transmembrane region" description="Helical" evidence="5">
    <location>
        <begin position="63"/>
        <end position="82"/>
    </location>
</feature>
<feature type="chain" id="PRO_5009311799" evidence="6">
    <location>
        <begin position="26"/>
        <end position="511"/>
    </location>
</feature>
<keyword evidence="8" id="KW-1185">Reference proteome</keyword>
<name>A0A1I7Y7C7_9BILA</name>
<protein>
    <submittedName>
        <fullName evidence="9">MFS domain-containing protein</fullName>
    </submittedName>
</protein>
<organism evidence="8 9">
    <name type="scientific">Steinernema glaseri</name>
    <dbReference type="NCBI Taxonomy" id="37863"/>
    <lineage>
        <taxon>Eukaryota</taxon>
        <taxon>Metazoa</taxon>
        <taxon>Ecdysozoa</taxon>
        <taxon>Nematoda</taxon>
        <taxon>Chromadorea</taxon>
        <taxon>Rhabditida</taxon>
        <taxon>Tylenchina</taxon>
        <taxon>Panagrolaimomorpha</taxon>
        <taxon>Strongyloidoidea</taxon>
        <taxon>Steinernematidae</taxon>
        <taxon>Steinernema</taxon>
    </lineage>
</organism>
<dbReference type="WBParaSite" id="L893_g13368.t2">
    <property type="protein sequence ID" value="L893_g13368.t2"/>
    <property type="gene ID" value="L893_g13368"/>
</dbReference>
<dbReference type="InterPro" id="IPR045263">
    <property type="entry name" value="GLUT"/>
</dbReference>
<dbReference type="Gene3D" id="1.20.1250.20">
    <property type="entry name" value="MFS general substrate transporter like domains"/>
    <property type="match status" value="2"/>
</dbReference>
<evidence type="ECO:0000313" key="9">
    <source>
        <dbReference type="WBParaSite" id="L893_g13368.t2"/>
    </source>
</evidence>
<dbReference type="PANTHER" id="PTHR23503">
    <property type="entry name" value="SOLUTE CARRIER FAMILY 2"/>
    <property type="match status" value="1"/>
</dbReference>
<accession>A0A1I7Y7C7</accession>
<dbReference type="InterPro" id="IPR036259">
    <property type="entry name" value="MFS_trans_sf"/>
</dbReference>
<dbReference type="Proteomes" id="UP000095287">
    <property type="component" value="Unplaced"/>
</dbReference>
<keyword evidence="3 5" id="KW-1133">Transmembrane helix</keyword>
<dbReference type="Pfam" id="PF00083">
    <property type="entry name" value="Sugar_tr"/>
    <property type="match status" value="2"/>
</dbReference>
<feature type="transmembrane region" description="Helical" evidence="5">
    <location>
        <begin position="431"/>
        <end position="452"/>
    </location>
</feature>
<keyword evidence="2 5" id="KW-0812">Transmembrane</keyword>
<feature type="signal peptide" evidence="6">
    <location>
        <begin position="1"/>
        <end position="25"/>
    </location>
</feature>
<feature type="transmembrane region" description="Helical" evidence="5">
    <location>
        <begin position="171"/>
        <end position="188"/>
    </location>
</feature>
<keyword evidence="6" id="KW-0732">Signal</keyword>
<keyword evidence="4 5" id="KW-0472">Membrane</keyword>
<feature type="transmembrane region" description="Helical" evidence="5">
    <location>
        <begin position="94"/>
        <end position="116"/>
    </location>
</feature>
<dbReference type="InterPro" id="IPR005828">
    <property type="entry name" value="MFS_sugar_transport-like"/>
</dbReference>
<evidence type="ECO:0000256" key="2">
    <source>
        <dbReference type="ARBA" id="ARBA00022692"/>
    </source>
</evidence>
<evidence type="ECO:0000259" key="7">
    <source>
        <dbReference type="PROSITE" id="PS50850"/>
    </source>
</evidence>
<evidence type="ECO:0000256" key="4">
    <source>
        <dbReference type="ARBA" id="ARBA00023136"/>
    </source>
</evidence>
<evidence type="ECO:0000313" key="8">
    <source>
        <dbReference type="Proteomes" id="UP000095287"/>
    </source>
</evidence>
<feature type="domain" description="Major facilitator superfamily (MFS) profile" evidence="7">
    <location>
        <begin position="11"/>
        <end position="456"/>
    </location>
</feature>
<evidence type="ECO:0000256" key="3">
    <source>
        <dbReference type="ARBA" id="ARBA00022989"/>
    </source>
</evidence>
<dbReference type="GO" id="GO:0015149">
    <property type="term" value="F:hexose transmembrane transporter activity"/>
    <property type="evidence" value="ECO:0007669"/>
    <property type="project" value="TreeGrafter"/>
</dbReference>
<dbReference type="GO" id="GO:0016020">
    <property type="term" value="C:membrane"/>
    <property type="evidence" value="ECO:0007669"/>
    <property type="project" value="UniProtKB-SubCell"/>
</dbReference>
<reference evidence="9" key="1">
    <citation type="submission" date="2016-11" db="UniProtKB">
        <authorList>
            <consortium name="WormBaseParasite"/>
        </authorList>
    </citation>
    <scope>IDENTIFICATION</scope>
</reference>
<dbReference type="PROSITE" id="PS50850">
    <property type="entry name" value="MFS"/>
    <property type="match status" value="1"/>
</dbReference>
<dbReference type="PANTHER" id="PTHR23503:SF11">
    <property type="entry name" value="MAJOR FACILITATOR SUPERFAMILY (MFS) PROFILE DOMAIN-CONTAINING PROTEIN"/>
    <property type="match status" value="1"/>
</dbReference>
<proteinExistence type="predicted"/>
<feature type="transmembrane region" description="Helical" evidence="5">
    <location>
        <begin position="320"/>
        <end position="341"/>
    </location>
</feature>
<feature type="transmembrane region" description="Helical" evidence="5">
    <location>
        <begin position="128"/>
        <end position="150"/>
    </location>
</feature>
<evidence type="ECO:0000256" key="5">
    <source>
        <dbReference type="SAM" id="Phobius"/>
    </source>
</evidence>
<feature type="transmembrane region" description="Helical" evidence="5">
    <location>
        <begin position="401"/>
        <end position="424"/>
    </location>
</feature>
<comment type="subcellular location">
    <subcellularLocation>
        <location evidence="1">Membrane</location>
        <topology evidence="1">Multi-pass membrane protein</topology>
    </subcellularLocation>
</comment>
<sequence length="511" mass="56664">MLPHGRLLAVAIFVSFASNWQFAYQITYVNTASAVFRQIGDFAYSHSKGQHGARMPDDRWNTLWSIVVAGFYPGAIIGFIMVPYLVRRIGVKRALLYTCVPAIVGCLLQLFARLAARFDEFTFQQLLIFGRLLVGVQAGCSLCLLPMFVIEISPPIHVPFLSTLQQVCQSFSTVIGFLVGSPLLVSLGDFEFEWLQVIAVVPTILFFFFLLWLPHTPYCLLEDRQCTPQEASDSVLFYYGEEANPVTVREELHHRWCLEGEHIHDGTILGTVNLKGLVIGSVAAISFAFTADDLIDSFSSQILKKSSSSSDESIELRAQLTTVCLGVLLFVTSIFGSFLHLRLLLDRPVRSQEALDHGPARHGGQQHDRSLQLGQWILRLGYGAPAWFLTSELVAPKAVSVAQAISTGLLLVVTGLMTLVYLNVDALIPNYSILVLAAGPALICAIVLIFFLPETMDQTYEQIRDNLSLCFFSGLFSRRDHSFIEKKRLSDGYGSFNSSISDDSFGNGVLR</sequence>
<dbReference type="InterPro" id="IPR020846">
    <property type="entry name" value="MFS_dom"/>
</dbReference>